<dbReference type="Gene3D" id="3.30.2010.30">
    <property type="match status" value="1"/>
</dbReference>
<dbReference type="VEuPathDB" id="VectorBase:ISCI022724"/>
<gene>
    <name evidence="13" type="ORF">IscW_ISCW022724</name>
</gene>
<dbReference type="EMBL" id="ABJB010291593">
    <property type="status" value="NOT_ANNOTATED_CDS"/>
    <property type="molecule type" value="Genomic_DNA"/>
</dbReference>
<dbReference type="PaxDb" id="6945-B7QDY5"/>
<dbReference type="Gene3D" id="1.10.390.10">
    <property type="entry name" value="Neutral Protease Domain 2"/>
    <property type="match status" value="1"/>
</dbReference>
<dbReference type="Pfam" id="PF09127">
    <property type="entry name" value="Leuk-A4-hydro_C"/>
    <property type="match status" value="1"/>
</dbReference>
<comment type="similarity">
    <text evidence="3">Belongs to the peptidase M1 family.</text>
</comment>
<dbReference type="GO" id="GO:0005829">
    <property type="term" value="C:cytosol"/>
    <property type="evidence" value="ECO:0000318"/>
    <property type="project" value="GO_Central"/>
</dbReference>
<evidence type="ECO:0000256" key="7">
    <source>
        <dbReference type="ARBA" id="ARBA00022801"/>
    </source>
</evidence>
<accession>B7QDY5</accession>
<dbReference type="InterPro" id="IPR014782">
    <property type="entry name" value="Peptidase_M1_dom"/>
</dbReference>
<dbReference type="STRING" id="6945.B7QDY5"/>
<feature type="binding site" evidence="11">
    <location>
        <position position="213"/>
    </location>
    <ligand>
        <name>Zn(2+)</name>
        <dbReference type="ChEBI" id="CHEBI:29105"/>
        <note>catalytic</note>
    </ligand>
</feature>
<dbReference type="VEuPathDB" id="VectorBase:ISCP_033617"/>
<evidence type="ECO:0000256" key="2">
    <source>
        <dbReference type="ARBA" id="ARBA00004609"/>
    </source>
</evidence>
<dbReference type="EnsemblMetazoa" id="ISCW022724-RA">
    <property type="protein sequence ID" value="ISCW022724-PA"/>
    <property type="gene ID" value="ISCW022724"/>
</dbReference>
<evidence type="ECO:0000256" key="4">
    <source>
        <dbReference type="ARBA" id="ARBA00022490"/>
    </source>
</evidence>
<sequence length="505" mass="57875">MTKMGLTENDPHSFAHPDKCVVTHLHLDVEIDFERKILVGFVDLTCEKRSQDANSLVLDTQDLNIKRVTHSKTGKELEYDASTVDPIFGTKLEIQLPSSMETNSAQKKLGPRCTVWAEKEFVDLAVIDFEDTELMLTTAESLVGDYVWGVYDLLVLPPSFPYGGMENPCLTFVTPTLLAGDKSLASVIAHEIAHSWTGNLVTNRTFEHFWLNEGFTMFLERKIIGRMFGDDTRQFQALGGVEDLLYAVETLGAESPLTSLVPPLRGVHPDEAFSSIPYEKGHTFLYYLEELLGGPDVFNPFLKSYIEKFKYKSVDTWQWKEYLLQYFKDKEDVLSTVDWKAWLHGPGLPPTIPSYRSESVKQCEDLCKRWADPDADESEFSSRDVADFKPRHTELFLSFLLREKPLSNKRIALLTQLYKMEQVGNSEIKFRWLRLGLCAKWEPIVPHVTKFLREVGRMKFVCPLFRDLHAWEDQRPLSTSLFLELKPRMMHVVVCKLAKDLAISS</sequence>
<name>B7QDY5_IXOSC</name>
<dbReference type="GO" id="GO:0008237">
    <property type="term" value="F:metallopeptidase activity"/>
    <property type="evidence" value="ECO:0007669"/>
    <property type="project" value="UniProtKB-KW"/>
</dbReference>
<dbReference type="VEuPathDB" id="VectorBase:ISCW022724"/>
<keyword evidence="4" id="KW-0963">Cytoplasm</keyword>
<feature type="active site" description="Proton donor" evidence="10">
    <location>
        <position position="278"/>
    </location>
</feature>
<keyword evidence="9" id="KW-0482">Metalloprotease</keyword>
<feature type="domain" description="Peptidase M1 leukotriene A4 hydrolase/aminopeptidase C-terminal" evidence="12">
    <location>
        <begin position="358"/>
        <end position="501"/>
    </location>
</feature>
<dbReference type="GO" id="GO:0008270">
    <property type="term" value="F:zinc ion binding"/>
    <property type="evidence" value="ECO:0007669"/>
    <property type="project" value="InterPro"/>
</dbReference>
<dbReference type="GO" id="GO:0043171">
    <property type="term" value="P:peptide catabolic process"/>
    <property type="evidence" value="ECO:0000318"/>
    <property type="project" value="GO_Central"/>
</dbReference>
<evidence type="ECO:0000256" key="1">
    <source>
        <dbReference type="ARBA" id="ARBA00004496"/>
    </source>
</evidence>
<dbReference type="InterPro" id="IPR001930">
    <property type="entry name" value="Peptidase_M1"/>
</dbReference>
<proteinExistence type="evidence at protein level"/>
<dbReference type="SUPFAM" id="SSF55486">
    <property type="entry name" value="Metalloproteases ('zincins'), catalytic domain"/>
    <property type="match status" value="1"/>
</dbReference>
<dbReference type="InterPro" id="IPR016024">
    <property type="entry name" value="ARM-type_fold"/>
</dbReference>
<evidence type="ECO:0000256" key="9">
    <source>
        <dbReference type="ARBA" id="ARBA00023049"/>
    </source>
</evidence>
<dbReference type="Proteomes" id="UP000001555">
    <property type="component" value="Unassembled WGS sequence"/>
</dbReference>
<feature type="binding site" evidence="11">
    <location>
        <position position="194"/>
    </location>
    <ligand>
        <name>Zn(2+)</name>
        <dbReference type="ChEBI" id="CHEBI:29105"/>
        <note>catalytic</note>
    </ligand>
</feature>
<comment type="cofactor">
    <cofactor evidence="11">
        <name>Zn(2+)</name>
        <dbReference type="ChEBI" id="CHEBI:29105"/>
    </cofactor>
    <text evidence="11">Binds 1 zinc ion per subunit.</text>
</comment>
<dbReference type="HOGENOM" id="CLU_014505_1_2_1"/>
<dbReference type="EMBL" id="DS916876">
    <property type="protein sequence ID" value="EEC17057.1"/>
    <property type="molecule type" value="Genomic_DNA"/>
</dbReference>
<dbReference type="FunFam" id="1.10.390.10:FF:000003">
    <property type="entry name" value="Leukotriene A(4) hydrolase"/>
    <property type="match status" value="1"/>
</dbReference>
<evidence type="ECO:0000313" key="15">
    <source>
        <dbReference type="Proteomes" id="UP000001555"/>
    </source>
</evidence>
<keyword evidence="8 11" id="KW-0862">Zinc</keyword>
<dbReference type="PANTHER" id="PTHR45726:SF3">
    <property type="entry name" value="LEUKOTRIENE A-4 HYDROLASE"/>
    <property type="match status" value="1"/>
</dbReference>
<dbReference type="CDD" id="cd09599">
    <property type="entry name" value="M1_LTA4H"/>
    <property type="match status" value="1"/>
</dbReference>
<dbReference type="GO" id="GO:0004301">
    <property type="term" value="F:epoxide hydrolase activity"/>
    <property type="evidence" value="ECO:0000318"/>
    <property type="project" value="GO_Central"/>
</dbReference>
<dbReference type="GO" id="GO:0004463">
    <property type="term" value="F:leukotriene-A4 hydrolase activity"/>
    <property type="evidence" value="ECO:0007669"/>
    <property type="project" value="UniProtKB-EC"/>
</dbReference>
<evidence type="ECO:0000259" key="12">
    <source>
        <dbReference type="SMART" id="SM01263"/>
    </source>
</evidence>
<evidence type="ECO:0000256" key="8">
    <source>
        <dbReference type="ARBA" id="ARBA00022833"/>
    </source>
</evidence>
<dbReference type="GO" id="GO:0004177">
    <property type="term" value="F:aminopeptidase activity"/>
    <property type="evidence" value="ECO:0000318"/>
    <property type="project" value="GO_Central"/>
</dbReference>
<dbReference type="MEROPS" id="M01.004"/>
<dbReference type="GO" id="GO:0005886">
    <property type="term" value="C:plasma membrane"/>
    <property type="evidence" value="ECO:0007669"/>
    <property type="project" value="UniProtKB-SubCell"/>
</dbReference>
<dbReference type="OrthoDB" id="79562at2759"/>
<dbReference type="InterPro" id="IPR015211">
    <property type="entry name" value="Peptidase_M1_C"/>
</dbReference>
<keyword evidence="16" id="KW-1267">Proteomics identification</keyword>
<dbReference type="Gene3D" id="1.25.40.320">
    <property type="entry name" value="Peptidase M1, leukotriene A4 hydrolase/aminopeptidase C-terminal domain"/>
    <property type="match status" value="1"/>
</dbReference>
<keyword evidence="5 13" id="KW-0645">Protease</keyword>
<evidence type="ECO:0000256" key="10">
    <source>
        <dbReference type="PIRSR" id="PIRSR634015-1"/>
    </source>
</evidence>
<dbReference type="AlphaFoldDB" id="B7QDY5"/>
<dbReference type="EMBL" id="ABJB010387780">
    <property type="status" value="NOT_ANNOTATED_CDS"/>
    <property type="molecule type" value="Genomic_DNA"/>
</dbReference>
<dbReference type="PANTHER" id="PTHR45726">
    <property type="entry name" value="LEUKOTRIENE A-4 HYDROLASE"/>
    <property type="match status" value="1"/>
</dbReference>
<dbReference type="InterPro" id="IPR049980">
    <property type="entry name" value="LTA4H_cat"/>
</dbReference>
<reference evidence="14" key="2">
    <citation type="submission" date="2020-05" db="UniProtKB">
        <authorList>
            <consortium name="EnsemblMetazoa"/>
        </authorList>
    </citation>
    <scope>IDENTIFICATION</scope>
    <source>
        <strain evidence="14">wikel</strain>
    </source>
</reference>
<evidence type="ECO:0007829" key="16">
    <source>
        <dbReference type="PeptideAtlas" id="B7QDY5"/>
    </source>
</evidence>
<evidence type="ECO:0000256" key="11">
    <source>
        <dbReference type="PIRSR" id="PIRSR634015-3"/>
    </source>
</evidence>
<dbReference type="EMBL" id="ABJB010480986">
    <property type="status" value="NOT_ANNOTATED_CDS"/>
    <property type="molecule type" value="Genomic_DNA"/>
</dbReference>
<dbReference type="GO" id="GO:0006508">
    <property type="term" value="P:proteolysis"/>
    <property type="evidence" value="ECO:0007669"/>
    <property type="project" value="UniProtKB-KW"/>
</dbReference>
<dbReference type="EMBL" id="ABJB010131097">
    <property type="status" value="NOT_ANNOTATED_CDS"/>
    <property type="molecule type" value="Genomic_DNA"/>
</dbReference>
<feature type="active site" description="Proton acceptor" evidence="10">
    <location>
        <position position="191"/>
    </location>
</feature>
<dbReference type="InterPro" id="IPR042097">
    <property type="entry name" value="Aminopeptidase_N-like_N_sf"/>
</dbReference>
<dbReference type="Gene3D" id="2.60.40.1730">
    <property type="entry name" value="tricorn interacting facor f3 domain"/>
    <property type="match status" value="1"/>
</dbReference>
<dbReference type="PRINTS" id="PR00756">
    <property type="entry name" value="ALADIPTASE"/>
</dbReference>
<protein>
    <submittedName>
        <fullName evidence="13 14">Protease, putative</fullName>
        <ecNumber evidence="13">3.3.2.6</ecNumber>
    </submittedName>
</protein>
<dbReference type="InterPro" id="IPR034015">
    <property type="entry name" value="M1_LTA4H"/>
</dbReference>
<evidence type="ECO:0000256" key="3">
    <source>
        <dbReference type="ARBA" id="ARBA00010136"/>
    </source>
</evidence>
<dbReference type="SUPFAM" id="SSF63737">
    <property type="entry name" value="Leukotriene A4 hydrolase N-terminal domain"/>
    <property type="match status" value="1"/>
</dbReference>
<keyword evidence="6 11" id="KW-0479">Metal-binding</keyword>
<evidence type="ECO:0000313" key="14">
    <source>
        <dbReference type="EnsemblMetazoa" id="ISCW022724-PA"/>
    </source>
</evidence>
<dbReference type="FunFam" id="3.30.2010.30:FF:000001">
    <property type="entry name" value="Leukotriene A(4) hydrolase"/>
    <property type="match status" value="1"/>
</dbReference>
<evidence type="ECO:0000256" key="5">
    <source>
        <dbReference type="ARBA" id="ARBA00022670"/>
    </source>
</evidence>
<evidence type="ECO:0000313" key="13">
    <source>
        <dbReference type="EMBL" id="EEC17057.1"/>
    </source>
</evidence>
<comment type="subcellular location">
    <subcellularLocation>
        <location evidence="2">Cell membrane</location>
        <topology evidence="2">Lipid-anchor</topology>
        <topology evidence="2">GPI-anchor</topology>
    </subcellularLocation>
    <subcellularLocation>
        <location evidence="1">Cytoplasm</location>
    </subcellularLocation>
</comment>
<dbReference type="InterPro" id="IPR038502">
    <property type="entry name" value="M1_LTA-4_hydro/amino_C_sf"/>
</dbReference>
<dbReference type="EMBL" id="ABJB010034810">
    <property type="status" value="NOT_ANNOTATED_CDS"/>
    <property type="molecule type" value="Genomic_DNA"/>
</dbReference>
<organism>
    <name type="scientific">Ixodes scapularis</name>
    <name type="common">Black-legged tick</name>
    <name type="synonym">Deer tick</name>
    <dbReference type="NCBI Taxonomy" id="6945"/>
    <lineage>
        <taxon>Eukaryota</taxon>
        <taxon>Metazoa</taxon>
        <taxon>Ecdysozoa</taxon>
        <taxon>Arthropoda</taxon>
        <taxon>Chelicerata</taxon>
        <taxon>Arachnida</taxon>
        <taxon>Acari</taxon>
        <taxon>Parasitiformes</taxon>
        <taxon>Ixodida</taxon>
        <taxon>Ixodoidea</taxon>
        <taxon>Ixodidae</taxon>
        <taxon>Ixodinae</taxon>
        <taxon>Ixodes</taxon>
    </lineage>
</organism>
<evidence type="ECO:0000256" key="6">
    <source>
        <dbReference type="ARBA" id="ARBA00022723"/>
    </source>
</evidence>
<keyword evidence="7 13" id="KW-0378">Hydrolase</keyword>
<dbReference type="SUPFAM" id="SSF48371">
    <property type="entry name" value="ARM repeat"/>
    <property type="match status" value="1"/>
</dbReference>
<dbReference type="Pfam" id="PF01433">
    <property type="entry name" value="Peptidase_M1"/>
    <property type="match status" value="1"/>
</dbReference>
<dbReference type="SMART" id="SM01263">
    <property type="entry name" value="Leuk-A4-hydro_C"/>
    <property type="match status" value="1"/>
</dbReference>
<keyword evidence="15" id="KW-1185">Reference proteome</keyword>
<dbReference type="EC" id="3.3.2.6" evidence="13"/>
<feature type="binding site" evidence="11">
    <location>
        <position position="190"/>
    </location>
    <ligand>
        <name>Zn(2+)</name>
        <dbReference type="ChEBI" id="CHEBI:29105"/>
        <note>catalytic</note>
    </ligand>
</feature>
<dbReference type="InterPro" id="IPR027268">
    <property type="entry name" value="Peptidase_M4/M1_CTD_sf"/>
</dbReference>
<reference evidence="13 15" key="1">
    <citation type="submission" date="2008-03" db="EMBL/GenBank/DDBJ databases">
        <title>Annotation of Ixodes scapularis.</title>
        <authorList>
            <consortium name="Ixodes scapularis Genome Project Consortium"/>
            <person name="Caler E."/>
            <person name="Hannick L.I."/>
            <person name="Bidwell S."/>
            <person name="Joardar V."/>
            <person name="Thiagarajan M."/>
            <person name="Amedeo P."/>
            <person name="Galinsky K.J."/>
            <person name="Schobel S."/>
            <person name="Inman J."/>
            <person name="Hostetler J."/>
            <person name="Miller J."/>
            <person name="Hammond M."/>
            <person name="Megy K."/>
            <person name="Lawson D."/>
            <person name="Kodira C."/>
            <person name="Sutton G."/>
            <person name="Meyer J."/>
            <person name="Hill C.A."/>
            <person name="Birren B."/>
            <person name="Nene V."/>
            <person name="Collins F."/>
            <person name="Alarcon-Chaidez F."/>
            <person name="Wikel S."/>
            <person name="Strausberg R."/>
        </authorList>
    </citation>
    <scope>NUCLEOTIDE SEQUENCE [LARGE SCALE GENOMIC DNA]</scope>
    <source>
        <strain evidence="15">Wikel</strain>
        <strain evidence="13">Wikel colony</strain>
    </source>
</reference>
<dbReference type="InParanoid" id="B7QDY5"/>
<dbReference type="FunCoup" id="B7QDY5">
    <property type="interactions" value="1181"/>
</dbReference>